<name>A0AAV0DKV1_9ASTE</name>
<reference evidence="3" key="1">
    <citation type="submission" date="2022-07" db="EMBL/GenBank/DDBJ databases">
        <authorList>
            <person name="Macas J."/>
            <person name="Novak P."/>
            <person name="Neumann P."/>
        </authorList>
    </citation>
    <scope>NUCLEOTIDE SEQUENCE</scope>
</reference>
<dbReference type="InterPro" id="IPR043502">
    <property type="entry name" value="DNA/RNA_pol_sf"/>
</dbReference>
<accession>A0AAV0DKV1</accession>
<dbReference type="SUPFAM" id="SSF53098">
    <property type="entry name" value="Ribonuclease H-like"/>
    <property type="match status" value="1"/>
</dbReference>
<dbReference type="EMBL" id="CAMAPF010000110">
    <property type="protein sequence ID" value="CAH9101308.1"/>
    <property type="molecule type" value="Genomic_DNA"/>
</dbReference>
<dbReference type="Gene3D" id="3.30.420.10">
    <property type="entry name" value="Ribonuclease H-like superfamily/Ribonuclease H"/>
    <property type="match status" value="1"/>
</dbReference>
<proteinExistence type="predicted"/>
<evidence type="ECO:0000313" key="3">
    <source>
        <dbReference type="EMBL" id="CAH9101308.1"/>
    </source>
</evidence>
<organism evidence="3 4">
    <name type="scientific">Cuscuta epithymum</name>
    <dbReference type="NCBI Taxonomy" id="186058"/>
    <lineage>
        <taxon>Eukaryota</taxon>
        <taxon>Viridiplantae</taxon>
        <taxon>Streptophyta</taxon>
        <taxon>Embryophyta</taxon>
        <taxon>Tracheophyta</taxon>
        <taxon>Spermatophyta</taxon>
        <taxon>Magnoliopsida</taxon>
        <taxon>eudicotyledons</taxon>
        <taxon>Gunneridae</taxon>
        <taxon>Pentapetalae</taxon>
        <taxon>asterids</taxon>
        <taxon>lamiids</taxon>
        <taxon>Solanales</taxon>
        <taxon>Convolvulaceae</taxon>
        <taxon>Cuscuteae</taxon>
        <taxon>Cuscuta</taxon>
        <taxon>Cuscuta subgen. Cuscuta</taxon>
    </lineage>
</organism>
<evidence type="ECO:0000256" key="1">
    <source>
        <dbReference type="SAM" id="MobiDB-lite"/>
    </source>
</evidence>
<dbReference type="PANTHER" id="PTHR11439">
    <property type="entry name" value="GAG-POL-RELATED RETROTRANSPOSON"/>
    <property type="match status" value="1"/>
</dbReference>
<feature type="region of interest" description="Disordered" evidence="1">
    <location>
        <begin position="247"/>
        <end position="303"/>
    </location>
</feature>
<feature type="domain" description="Integrase catalytic" evidence="2">
    <location>
        <begin position="1"/>
        <end position="113"/>
    </location>
</feature>
<dbReference type="InterPro" id="IPR057670">
    <property type="entry name" value="SH3_retrovirus"/>
</dbReference>
<sequence length="862" mass="98663">MTFIRTMQNYLQQNVKIIRTDNGTEFKNEELTEFYEVQGITQQFSAAKTPQQNGFVERRNRILLEAARTMLIQSKLPHFMWADAINTACFTQNRTVIHKRFDKMPYEIVFKRLPNIAFFRVFGCKCYIMNDRDARGKLDPKENEGIFIGYSTNSKAYRVYLKDRRTVMESINVSFYEMADLASEHFHTEPLTSANNETPSSSGVGGQGGVTRSDEHVILDSLFEHFYSQPHASPTTNATTYQIPLLPAPNAEETNTPTQNDDEHTENEAEHEPTTPVNDQPEEAATQETPEAQPEQEYSDPDHPIITPLPLQHERKWTRAHPPELIIGDPSQGVRTRTTSINECLFSCFLSQKEPSKMTEALADPDWVIAMQEEMKQFERLKVWTLVPRPYKKTIIGTKWVFKNKKDEQGVIVRNKARLVAKGYNQQEGIDYDETFAPVARIEAIRLFLAYAAHKSFTVYQMDVKTTFLNGDLKEEVYVAQPDGFVDPERPNHVYKLRKALYGLKQAPRAWYEALSDFLVESGFSKGKIDLTLFIKRHKGDIMLIQIYVDDIIFASSNPNFCKKFSNLMHTKFEMSMMGELNFFLGLQIKQMPDRIFINQSKYIHDMLKRFKMDNKSTMKTPMSPSQKLDSDPAGKPVDATNYRAIIGSLLYLTSSRPDIVFATCLCARFQANPKESHLNAVGRILRYLKGTVNLGLWYPKESGFYLVGYSDADFAGCKLDRKSTSGGAQFLGDKLVCWSSKKQNCVSTSTAEAEYVAAASCCSQILWMRTQLKDYGFTFSHIQIYSDSQSAIAITCNPVHHSRTKHIDLRYHFIKDHVEKGTVDMYFVSTKLQLADIFTKALDEKRFNFLISKLGMLNLND</sequence>
<dbReference type="CDD" id="cd09272">
    <property type="entry name" value="RNase_HI_RT_Ty1"/>
    <property type="match status" value="1"/>
</dbReference>
<evidence type="ECO:0000313" key="4">
    <source>
        <dbReference type="Proteomes" id="UP001152523"/>
    </source>
</evidence>
<dbReference type="Proteomes" id="UP001152523">
    <property type="component" value="Unassembled WGS sequence"/>
</dbReference>
<dbReference type="InterPro" id="IPR036397">
    <property type="entry name" value="RNaseH_sf"/>
</dbReference>
<protein>
    <recommendedName>
        <fullName evidence="2">Integrase catalytic domain-containing protein</fullName>
    </recommendedName>
</protein>
<dbReference type="PANTHER" id="PTHR11439:SF495">
    <property type="entry name" value="REVERSE TRANSCRIPTASE, RNA-DEPENDENT DNA POLYMERASE-RELATED"/>
    <property type="match status" value="1"/>
</dbReference>
<feature type="compositionally biased region" description="Low complexity" evidence="1">
    <location>
        <begin position="283"/>
        <end position="296"/>
    </location>
</feature>
<comment type="caution">
    <text evidence="3">The sequence shown here is derived from an EMBL/GenBank/DDBJ whole genome shotgun (WGS) entry which is preliminary data.</text>
</comment>
<keyword evidence="4" id="KW-1185">Reference proteome</keyword>
<dbReference type="GO" id="GO:0003676">
    <property type="term" value="F:nucleic acid binding"/>
    <property type="evidence" value="ECO:0007669"/>
    <property type="project" value="InterPro"/>
</dbReference>
<dbReference type="Pfam" id="PF07727">
    <property type="entry name" value="RVT_2"/>
    <property type="match status" value="1"/>
</dbReference>
<dbReference type="GO" id="GO:0015074">
    <property type="term" value="P:DNA integration"/>
    <property type="evidence" value="ECO:0007669"/>
    <property type="project" value="InterPro"/>
</dbReference>
<feature type="region of interest" description="Disordered" evidence="1">
    <location>
        <begin position="191"/>
        <end position="211"/>
    </location>
</feature>
<dbReference type="InterPro" id="IPR013103">
    <property type="entry name" value="RVT_2"/>
</dbReference>
<dbReference type="InterPro" id="IPR012337">
    <property type="entry name" value="RNaseH-like_sf"/>
</dbReference>
<dbReference type="PROSITE" id="PS50994">
    <property type="entry name" value="INTEGRASE"/>
    <property type="match status" value="1"/>
</dbReference>
<gene>
    <name evidence="3" type="ORF">CEPIT_LOCUS15587</name>
</gene>
<dbReference type="Pfam" id="PF25597">
    <property type="entry name" value="SH3_retrovirus"/>
    <property type="match status" value="1"/>
</dbReference>
<evidence type="ECO:0000259" key="2">
    <source>
        <dbReference type="PROSITE" id="PS50994"/>
    </source>
</evidence>
<dbReference type="SUPFAM" id="SSF56672">
    <property type="entry name" value="DNA/RNA polymerases"/>
    <property type="match status" value="1"/>
</dbReference>
<dbReference type="AlphaFoldDB" id="A0AAV0DKV1"/>
<dbReference type="InterPro" id="IPR001584">
    <property type="entry name" value="Integrase_cat-core"/>
</dbReference>